<comment type="caution">
    <text evidence="3">The sequence shown here is derived from an EMBL/GenBank/DDBJ whole genome shotgun (WGS) entry which is preliminary data.</text>
</comment>
<name>A0A370GSQ4_9NOCA</name>
<proteinExistence type="inferred from homology"/>
<dbReference type="AlphaFoldDB" id="A0A370GSQ4"/>
<dbReference type="EMBL" id="QQAZ01000011">
    <property type="protein sequence ID" value="RDI46350.1"/>
    <property type="molecule type" value="Genomic_DNA"/>
</dbReference>
<sequence>MGKYVVAYTGLPGQDEDPAAVRAAWEQWFEELGEAVIDPGDVFTHGKTVAADGSASDGGRLTGYTMLRADDLDAAAAMVAKCPGLANAEIQVYESVSLDAL</sequence>
<dbReference type="RefSeq" id="WP_068019550.1">
    <property type="nucleotide sequence ID" value="NZ_QQAZ01000011.1"/>
</dbReference>
<dbReference type="Pfam" id="PF03795">
    <property type="entry name" value="YCII"/>
    <property type="match status" value="1"/>
</dbReference>
<accession>A0A370GSQ4</accession>
<organism evidence="3 4">
    <name type="scientific">Nocardia mexicana</name>
    <dbReference type="NCBI Taxonomy" id="279262"/>
    <lineage>
        <taxon>Bacteria</taxon>
        <taxon>Bacillati</taxon>
        <taxon>Actinomycetota</taxon>
        <taxon>Actinomycetes</taxon>
        <taxon>Mycobacteriales</taxon>
        <taxon>Nocardiaceae</taxon>
        <taxon>Nocardia</taxon>
    </lineage>
</organism>
<evidence type="ECO:0000259" key="2">
    <source>
        <dbReference type="Pfam" id="PF03795"/>
    </source>
</evidence>
<keyword evidence="4" id="KW-1185">Reference proteome</keyword>
<feature type="domain" description="YCII-related" evidence="2">
    <location>
        <begin position="5"/>
        <end position="94"/>
    </location>
</feature>
<dbReference type="InterPro" id="IPR011008">
    <property type="entry name" value="Dimeric_a/b-barrel"/>
</dbReference>
<protein>
    <submittedName>
        <fullName evidence="3">YCII-related domain-containing protein</fullName>
    </submittedName>
</protein>
<evidence type="ECO:0000256" key="1">
    <source>
        <dbReference type="ARBA" id="ARBA00007689"/>
    </source>
</evidence>
<dbReference type="Gene3D" id="3.30.70.1060">
    <property type="entry name" value="Dimeric alpha+beta barrel"/>
    <property type="match status" value="1"/>
</dbReference>
<comment type="similarity">
    <text evidence="1">Belongs to the YciI family.</text>
</comment>
<evidence type="ECO:0000313" key="3">
    <source>
        <dbReference type="EMBL" id="RDI46350.1"/>
    </source>
</evidence>
<evidence type="ECO:0000313" key="4">
    <source>
        <dbReference type="Proteomes" id="UP000255355"/>
    </source>
</evidence>
<gene>
    <name evidence="3" type="ORF">DFR68_111108</name>
</gene>
<dbReference type="InterPro" id="IPR005545">
    <property type="entry name" value="YCII"/>
</dbReference>
<dbReference type="Proteomes" id="UP000255355">
    <property type="component" value="Unassembled WGS sequence"/>
</dbReference>
<reference evidence="3 4" key="1">
    <citation type="submission" date="2018-07" db="EMBL/GenBank/DDBJ databases">
        <title>Genomic Encyclopedia of Type Strains, Phase IV (KMG-IV): sequencing the most valuable type-strain genomes for metagenomic binning, comparative biology and taxonomic classification.</title>
        <authorList>
            <person name="Goeker M."/>
        </authorList>
    </citation>
    <scope>NUCLEOTIDE SEQUENCE [LARGE SCALE GENOMIC DNA]</scope>
    <source>
        <strain evidence="3 4">DSM 44952</strain>
    </source>
</reference>
<dbReference type="SUPFAM" id="SSF54909">
    <property type="entry name" value="Dimeric alpha+beta barrel"/>
    <property type="match status" value="1"/>
</dbReference>
<dbReference type="STRING" id="1210089.GCA_001613165_02897"/>